<organism evidence="2 3">
    <name type="scientific">Amycolatopsis arida</name>
    <dbReference type="NCBI Taxonomy" id="587909"/>
    <lineage>
        <taxon>Bacteria</taxon>
        <taxon>Bacillati</taxon>
        <taxon>Actinomycetota</taxon>
        <taxon>Actinomycetes</taxon>
        <taxon>Pseudonocardiales</taxon>
        <taxon>Pseudonocardiaceae</taxon>
        <taxon>Amycolatopsis</taxon>
    </lineage>
</organism>
<reference evidence="3" key="1">
    <citation type="submission" date="2016-10" db="EMBL/GenBank/DDBJ databases">
        <authorList>
            <person name="Varghese N."/>
            <person name="Submissions S."/>
        </authorList>
    </citation>
    <scope>NUCLEOTIDE SEQUENCE [LARGE SCALE GENOMIC DNA]</scope>
    <source>
        <strain evidence="3">CGMCC 4.5579</strain>
    </source>
</reference>
<proteinExistence type="predicted"/>
<evidence type="ECO:0000256" key="1">
    <source>
        <dbReference type="SAM" id="MobiDB-lite"/>
    </source>
</evidence>
<accession>A0A1I5YLY2</accession>
<dbReference type="STRING" id="587909.SAMN05421810_107264"/>
<sequence length="423" mass="46608">MTWPAVRVGHYSSVPPADLRSYLRSLDVATLVDLVCEYAQRHPELRRALDAHRLLHDAAAAERGRDHALTTSAVLDTLQRLLDGGTSADVAPLARRTVDRIRTALAELDDGSGAVRAELDRAVGLYARACVAHPPPPTALAEWILDVALADRAPQLALTEFADALGPAGLRRLRSLVDNALGEETGQRRRATLERLGEELAELTGDVDTLMAVLAGTPPTETARRLDLGRRIVRALRAAGRHAEAIAYAARTLGHDKQGHDKQGHDKAAGPEHRPAGRERALEELRARAERDVGAADELVRALHAEGRLDEAWRAANRYGCSLDLRLQLAEARAAQHPGEVIGVYRSHVEQLIAHRDPHYYRQAAQQLRKLRTLHKRADTAEEFSAYLAELVETHKRKTRLLAEVRNARIALPKPVRRAPATR</sequence>
<protein>
    <submittedName>
        <fullName evidence="2">Uncharacterized protein</fullName>
    </submittedName>
</protein>
<name>A0A1I5YLY2_9PSEU</name>
<evidence type="ECO:0000313" key="2">
    <source>
        <dbReference type="EMBL" id="SFQ45269.1"/>
    </source>
</evidence>
<dbReference type="AlphaFoldDB" id="A0A1I5YLY2"/>
<feature type="region of interest" description="Disordered" evidence="1">
    <location>
        <begin position="255"/>
        <end position="277"/>
    </location>
</feature>
<dbReference type="EMBL" id="FOWW01000007">
    <property type="protein sequence ID" value="SFQ45269.1"/>
    <property type="molecule type" value="Genomic_DNA"/>
</dbReference>
<evidence type="ECO:0000313" key="3">
    <source>
        <dbReference type="Proteomes" id="UP000198727"/>
    </source>
</evidence>
<keyword evidence="3" id="KW-1185">Reference proteome</keyword>
<gene>
    <name evidence="2" type="ORF">SAMN05421810_107264</name>
</gene>
<dbReference type="OrthoDB" id="3677745at2"/>
<dbReference type="Proteomes" id="UP000198727">
    <property type="component" value="Unassembled WGS sequence"/>
</dbReference>